<reference evidence="2" key="1">
    <citation type="submission" date="2015-03" db="EMBL/GenBank/DDBJ databases">
        <authorList>
            <person name="Nijsse Bart"/>
        </authorList>
    </citation>
    <scope>NUCLEOTIDE SEQUENCE [LARGE SCALE GENOMIC DNA]</scope>
</reference>
<gene>
    <name evidence="1" type="ORF">SpAn4DRAFT_2499</name>
</gene>
<organism evidence="1 2">
    <name type="scientific">Sporomusa ovata</name>
    <dbReference type="NCBI Taxonomy" id="2378"/>
    <lineage>
        <taxon>Bacteria</taxon>
        <taxon>Bacillati</taxon>
        <taxon>Bacillota</taxon>
        <taxon>Negativicutes</taxon>
        <taxon>Selenomonadales</taxon>
        <taxon>Sporomusaceae</taxon>
        <taxon>Sporomusa</taxon>
    </lineage>
</organism>
<name>A0A0U1L0R7_9FIRM</name>
<evidence type="ECO:0000313" key="1">
    <source>
        <dbReference type="EMBL" id="CQR73267.1"/>
    </source>
</evidence>
<proteinExistence type="predicted"/>
<dbReference type="EMBL" id="CTRP01000012">
    <property type="protein sequence ID" value="CQR73267.1"/>
    <property type="molecule type" value="Genomic_DNA"/>
</dbReference>
<dbReference type="RefSeq" id="WP_021168052.1">
    <property type="nucleotide sequence ID" value="NZ_CTRP01000012.1"/>
</dbReference>
<dbReference type="Proteomes" id="UP000049855">
    <property type="component" value="Unassembled WGS sequence"/>
</dbReference>
<dbReference type="AlphaFoldDB" id="A0A0U1L0R7"/>
<protein>
    <submittedName>
        <fullName evidence="1">Orf4</fullName>
    </submittedName>
</protein>
<accession>A0A0U1L0R7</accession>
<evidence type="ECO:0000313" key="2">
    <source>
        <dbReference type="Proteomes" id="UP000049855"/>
    </source>
</evidence>
<keyword evidence="2" id="KW-1185">Reference proteome</keyword>
<sequence>MTEEKKKGVRLTERDLRIIIWVNSHRMVTVEQVRKKFNMSFLAAKKRMYELRTVEYLVYDKVFQSKPGVYRATSKGVAVTNDELPTCKIRLGSYEHDLALVDLAIELEQKQGACWITDRQVRHQKGITGVGTKGHSPDGILEFPSGEKIAVELELSAKGTNRLENILKYYAKSHYKEVWYFVKSDAIAAKIQAFNSSLIRVFSLSDMIEFKHQPNSNVQTDSAIIPKKSEEEKAKDFFRRK</sequence>